<evidence type="ECO:0008006" key="4">
    <source>
        <dbReference type="Google" id="ProtNLM"/>
    </source>
</evidence>
<name>A0ABV9GPP5_9BACL</name>
<dbReference type="Proteomes" id="UP001596022">
    <property type="component" value="Unassembled WGS sequence"/>
</dbReference>
<dbReference type="EMBL" id="JBHSFW010000006">
    <property type="protein sequence ID" value="MFC4619212.1"/>
    <property type="molecule type" value="Genomic_DNA"/>
</dbReference>
<evidence type="ECO:0000313" key="3">
    <source>
        <dbReference type="Proteomes" id="UP001596022"/>
    </source>
</evidence>
<accession>A0ABV9GPP5</accession>
<keyword evidence="3" id="KW-1185">Reference proteome</keyword>
<gene>
    <name evidence="2" type="ORF">ACFO4N_10850</name>
</gene>
<dbReference type="RefSeq" id="WP_376846308.1">
    <property type="nucleotide sequence ID" value="NZ_JBHSFW010000006.1"/>
</dbReference>
<sequence>MKTRIMKGIFAGIICSLTIGSFAFFASANHNGKQLSRDTYIPESIHYTYL</sequence>
<reference evidence="3" key="1">
    <citation type="journal article" date="2019" name="Int. J. Syst. Evol. Microbiol.">
        <title>The Global Catalogue of Microorganisms (GCM) 10K type strain sequencing project: providing services to taxonomists for standard genome sequencing and annotation.</title>
        <authorList>
            <consortium name="The Broad Institute Genomics Platform"/>
            <consortium name="The Broad Institute Genome Sequencing Center for Infectious Disease"/>
            <person name="Wu L."/>
            <person name="Ma J."/>
        </authorList>
    </citation>
    <scope>NUCLEOTIDE SEQUENCE [LARGE SCALE GENOMIC DNA]</scope>
    <source>
        <strain evidence="3">CGMCC 1.16306</strain>
    </source>
</reference>
<proteinExistence type="predicted"/>
<keyword evidence="1" id="KW-0732">Signal</keyword>
<evidence type="ECO:0000313" key="2">
    <source>
        <dbReference type="EMBL" id="MFC4619212.1"/>
    </source>
</evidence>
<feature type="chain" id="PRO_5045417086" description="Phr family secreted Rap phosphatase inhibitor" evidence="1">
    <location>
        <begin position="29"/>
        <end position="50"/>
    </location>
</feature>
<evidence type="ECO:0000256" key="1">
    <source>
        <dbReference type="SAM" id="SignalP"/>
    </source>
</evidence>
<comment type="caution">
    <text evidence="2">The sequence shown here is derived from an EMBL/GenBank/DDBJ whole genome shotgun (WGS) entry which is preliminary data.</text>
</comment>
<organism evidence="2 3">
    <name type="scientific">Camelliibacillus cellulosilyticus</name>
    <dbReference type="NCBI Taxonomy" id="2174486"/>
    <lineage>
        <taxon>Bacteria</taxon>
        <taxon>Bacillati</taxon>
        <taxon>Bacillota</taxon>
        <taxon>Bacilli</taxon>
        <taxon>Bacillales</taxon>
        <taxon>Sporolactobacillaceae</taxon>
        <taxon>Camelliibacillus</taxon>
    </lineage>
</organism>
<feature type="signal peptide" evidence="1">
    <location>
        <begin position="1"/>
        <end position="28"/>
    </location>
</feature>
<protein>
    <recommendedName>
        <fullName evidence="4">Phr family secreted Rap phosphatase inhibitor</fullName>
    </recommendedName>
</protein>